<proteinExistence type="predicted"/>
<evidence type="ECO:0000313" key="1">
    <source>
        <dbReference type="EMBL" id="CAA2625123.1"/>
    </source>
</evidence>
<sequence>MRNSFFPYLRFQRQLIAPRAPLFNETTARPSLVVTLKVRAWRSRKPLLCQFWPQLRAMACHPVLSPFTDTARTSPAPPTLATRTRLNDGLTFCKRRGRCQPWHGNEPEGGEGEVEVAERGIAPATGVAGESRVRRADIGGRHHGGARQAPLWRARALDLEAGSTAQPAAEHRGAERRRVGAIALIVKVLVPARPPAAAEKKMAQNC</sequence>
<evidence type="ECO:0000313" key="2">
    <source>
        <dbReference type="Proteomes" id="UP001189122"/>
    </source>
</evidence>
<gene>
    <name evidence="1" type="ORF">SI7747_08010924</name>
</gene>
<dbReference type="EMBL" id="LR743595">
    <property type="protein sequence ID" value="CAA2625123.1"/>
    <property type="molecule type" value="Genomic_DNA"/>
</dbReference>
<keyword evidence="2" id="KW-1185">Reference proteome</keyword>
<accession>A0A7I8J2V6</accession>
<reference evidence="1 2" key="1">
    <citation type="submission" date="2019-12" db="EMBL/GenBank/DDBJ databases">
        <authorList>
            <person name="Scholz U."/>
            <person name="Mascher M."/>
            <person name="Fiebig A."/>
        </authorList>
    </citation>
    <scope>NUCLEOTIDE SEQUENCE</scope>
</reference>
<dbReference type="Proteomes" id="UP001189122">
    <property type="component" value="Unassembled WGS sequence"/>
</dbReference>
<dbReference type="AlphaFoldDB" id="A0A7I8J2V6"/>
<organism evidence="1">
    <name type="scientific">Spirodela intermedia</name>
    <name type="common">Intermediate duckweed</name>
    <dbReference type="NCBI Taxonomy" id="51605"/>
    <lineage>
        <taxon>Eukaryota</taxon>
        <taxon>Viridiplantae</taxon>
        <taxon>Streptophyta</taxon>
        <taxon>Embryophyta</taxon>
        <taxon>Tracheophyta</taxon>
        <taxon>Spermatophyta</taxon>
        <taxon>Magnoliopsida</taxon>
        <taxon>Liliopsida</taxon>
        <taxon>Araceae</taxon>
        <taxon>Lemnoideae</taxon>
        <taxon>Spirodela</taxon>
    </lineage>
</organism>
<dbReference type="EMBL" id="CACRZD030000008">
    <property type="protein sequence ID" value="CAA6664535.1"/>
    <property type="molecule type" value="Genomic_DNA"/>
</dbReference>
<name>A0A7I8J2V6_SPIIN</name>
<protein>
    <submittedName>
        <fullName evidence="1">Uncharacterized protein</fullName>
    </submittedName>
</protein>